<proteinExistence type="predicted"/>
<comment type="caution">
    <text evidence="1">The sequence shown here is derived from an EMBL/GenBank/DDBJ whole genome shotgun (WGS) entry which is preliminary data.</text>
</comment>
<evidence type="ECO:0000313" key="2">
    <source>
        <dbReference type="Proteomes" id="UP000653231"/>
    </source>
</evidence>
<reference evidence="1 2" key="1">
    <citation type="submission" date="2020-09" db="EMBL/GenBank/DDBJ databases">
        <title>Actinomycete isolated from the Camponotus japonicus Mayr.</title>
        <authorList>
            <person name="Gong X."/>
        </authorList>
    </citation>
    <scope>NUCLEOTIDE SEQUENCE [LARGE SCALE GENOMIC DNA]</scope>
    <source>
        <strain evidence="1 2">2C-HV3</strain>
    </source>
</reference>
<name>A0ABR8LC38_9ACTN</name>
<dbReference type="Proteomes" id="UP000653231">
    <property type="component" value="Unassembled WGS sequence"/>
</dbReference>
<accession>A0ABR8LC38</accession>
<organism evidence="1 2">
    <name type="scientific">Microbispora bryophytorum subsp. camponoti</name>
    <dbReference type="NCBI Taxonomy" id="1677852"/>
    <lineage>
        <taxon>Bacteria</taxon>
        <taxon>Bacillati</taxon>
        <taxon>Actinomycetota</taxon>
        <taxon>Actinomycetes</taxon>
        <taxon>Streptosporangiales</taxon>
        <taxon>Streptosporangiaceae</taxon>
        <taxon>Microbispora</taxon>
    </lineage>
</organism>
<sequence length="580" mass="62840">MSPATGWEDAATKLANHGVVVLLAPAGSGRRTAALRLLSDSCQKSDLYDLEAAWQRPNVKCLQNIPAGGCLLDMSEPAEKSPKKGFGVALLQWAAQRKRQGSYLVVITTESAWSGPWAAEASDAVVILGSPDAKTLVKRELTVRGATDRGSMLDDLRLQPIWDSTPKAEDACRLAKMITASTGDDPQPILDEYSGWASWFATFPDELHARIVLWSGALCDGGRRESVLRMSDALISELGDQRTPKEILGGAISSKRFASAHIEEAGDRIKLAPGKHGLSSAVLRHFWQEFPTQRKRFVSWATNQAAELPVDDAIRVVDALVELGTHHRAGDVFKQLRDTLAPRRRALAVHALSKAALDERFGSYVRSRLYTWLYGSPTQEVIDLVAEVCGGSFGAKMPHRALARLRLAGEHSAFGAEAVAEAWVSLAIAHPELVRAAVASWLINGRSSRPGLVAFMALASTSVGSALLFGEDGRELEGENTQVMIVSCLRQALGDPEATPAADSIIRNWADQAEAEALPRHTVIDLLGAVFAGDRYQDIKRFLPEEKLPDPGTLWHEILSRAFYPRALEGPAFGTPAQAG</sequence>
<evidence type="ECO:0000313" key="1">
    <source>
        <dbReference type="EMBL" id="MBD3148443.1"/>
    </source>
</evidence>
<dbReference type="RefSeq" id="WP_191055535.1">
    <property type="nucleotide sequence ID" value="NZ_JACXRZ010000051.1"/>
</dbReference>
<gene>
    <name evidence="1" type="ORF">IEQ31_35480</name>
</gene>
<dbReference type="EMBL" id="JACXRZ010000051">
    <property type="protein sequence ID" value="MBD3148443.1"/>
    <property type="molecule type" value="Genomic_DNA"/>
</dbReference>
<protein>
    <submittedName>
        <fullName evidence="1">Uncharacterized protein</fullName>
    </submittedName>
</protein>
<keyword evidence="2" id="KW-1185">Reference proteome</keyword>